<reference evidence="4" key="1">
    <citation type="submission" date="2013-03" db="EMBL/GenBank/DDBJ databases">
        <title>The Genome Sequence of Anopheles epiroticus epiroticus2.</title>
        <authorList>
            <consortium name="The Broad Institute Genomics Platform"/>
            <person name="Neafsey D.E."/>
            <person name="Howell P."/>
            <person name="Walker B."/>
            <person name="Young S.K."/>
            <person name="Zeng Q."/>
            <person name="Gargeya S."/>
            <person name="Fitzgerald M."/>
            <person name="Haas B."/>
            <person name="Abouelleil A."/>
            <person name="Allen A.W."/>
            <person name="Alvarado L."/>
            <person name="Arachchi H.M."/>
            <person name="Berlin A.M."/>
            <person name="Chapman S.B."/>
            <person name="Gainer-Dewar J."/>
            <person name="Goldberg J."/>
            <person name="Griggs A."/>
            <person name="Gujja S."/>
            <person name="Hansen M."/>
            <person name="Howarth C."/>
            <person name="Imamovic A."/>
            <person name="Ireland A."/>
            <person name="Larimer J."/>
            <person name="McCowan C."/>
            <person name="Murphy C."/>
            <person name="Pearson M."/>
            <person name="Poon T.W."/>
            <person name="Priest M."/>
            <person name="Roberts A."/>
            <person name="Saif S."/>
            <person name="Shea T."/>
            <person name="Sisk P."/>
            <person name="Sykes S."/>
            <person name="Wortman J."/>
            <person name="Nusbaum C."/>
            <person name="Birren B."/>
        </authorList>
    </citation>
    <scope>NUCLEOTIDE SEQUENCE [LARGE SCALE GENOMIC DNA]</scope>
    <source>
        <strain evidence="4">Epiroticus2</strain>
    </source>
</reference>
<sequence length="249" mass="29123">VGSKDYTDRVKRDRAFNALVAKYRQVDSSATREEVKKKLYGLRSSYRRELLKLKKSVRTENVLENVYKPQLWYFYLFDFLSDNETMKEPTSTSGDYHQDVLKEEEVEYDEEVEALEHEADLLHYDEDNRTEEHELDEDASEDDIVAEGNDPFSSTTPSRCTRSCAPSTSSRSYHCSSPKKRKLVTPKEPHEPIDYSEEPVEPNSHSSSLQSEHHREEDQFDVYGKLVAHKLRTFDRLQVTFSQRLINEV</sequence>
<protein>
    <submittedName>
        <fullName evidence="3">MADF domain-containing protein</fullName>
    </submittedName>
</protein>
<dbReference type="Pfam" id="PF10545">
    <property type="entry name" value="MADF_DNA_bdg"/>
    <property type="match status" value="1"/>
</dbReference>
<evidence type="ECO:0000256" key="1">
    <source>
        <dbReference type="SAM" id="MobiDB-lite"/>
    </source>
</evidence>
<reference evidence="3" key="2">
    <citation type="submission" date="2020-05" db="UniProtKB">
        <authorList>
            <consortium name="EnsemblMetazoa"/>
        </authorList>
    </citation>
    <scope>IDENTIFICATION</scope>
    <source>
        <strain evidence="3">Epiroticus2</strain>
    </source>
</reference>
<dbReference type="EnsemblMetazoa" id="AEPI001983-RA">
    <property type="protein sequence ID" value="AEPI001983-PA"/>
    <property type="gene ID" value="AEPI001983"/>
</dbReference>
<feature type="compositionally biased region" description="Acidic residues" evidence="1">
    <location>
        <begin position="133"/>
        <end position="145"/>
    </location>
</feature>
<feature type="region of interest" description="Disordered" evidence="1">
    <location>
        <begin position="119"/>
        <end position="217"/>
    </location>
</feature>
<evidence type="ECO:0000313" key="3">
    <source>
        <dbReference type="EnsemblMetazoa" id="AEPI001983-PA"/>
    </source>
</evidence>
<name>A0A182P4Z6_9DIPT</name>
<accession>A0A182P4Z6</accession>
<dbReference type="PANTHER" id="PTHR21505">
    <property type="entry name" value="MADF DOMAIN-CONTAINING PROTEIN-RELATED"/>
    <property type="match status" value="1"/>
</dbReference>
<organism evidence="3 4">
    <name type="scientific">Anopheles epiroticus</name>
    <dbReference type="NCBI Taxonomy" id="199890"/>
    <lineage>
        <taxon>Eukaryota</taxon>
        <taxon>Metazoa</taxon>
        <taxon>Ecdysozoa</taxon>
        <taxon>Arthropoda</taxon>
        <taxon>Hexapoda</taxon>
        <taxon>Insecta</taxon>
        <taxon>Pterygota</taxon>
        <taxon>Neoptera</taxon>
        <taxon>Endopterygota</taxon>
        <taxon>Diptera</taxon>
        <taxon>Nematocera</taxon>
        <taxon>Culicoidea</taxon>
        <taxon>Culicidae</taxon>
        <taxon>Anophelinae</taxon>
        <taxon>Anopheles</taxon>
    </lineage>
</organism>
<feature type="compositionally biased region" description="Polar residues" evidence="1">
    <location>
        <begin position="165"/>
        <end position="175"/>
    </location>
</feature>
<keyword evidence="4" id="KW-1185">Reference proteome</keyword>
<feature type="compositionally biased region" description="Basic and acidic residues" evidence="1">
    <location>
        <begin position="119"/>
        <end position="132"/>
    </location>
</feature>
<feature type="compositionally biased region" description="Low complexity" evidence="1">
    <location>
        <begin position="153"/>
        <end position="164"/>
    </location>
</feature>
<dbReference type="PANTHER" id="PTHR21505:SF8">
    <property type="entry name" value="DPT-YFP REPRESSOR BY OVEREXPRESSION, ISOFORM D-RELATED"/>
    <property type="match status" value="1"/>
</dbReference>
<dbReference type="AlphaFoldDB" id="A0A182P4Z6"/>
<dbReference type="InterPro" id="IPR006578">
    <property type="entry name" value="MADF-dom"/>
</dbReference>
<dbReference type="VEuPathDB" id="VectorBase:AEPI001983"/>
<evidence type="ECO:0000259" key="2">
    <source>
        <dbReference type="Pfam" id="PF10545"/>
    </source>
</evidence>
<dbReference type="STRING" id="199890.A0A182P4Z6"/>
<feature type="domain" description="MADF" evidence="2">
    <location>
        <begin position="3"/>
        <end position="80"/>
    </location>
</feature>
<dbReference type="Proteomes" id="UP000075885">
    <property type="component" value="Unassembled WGS sequence"/>
</dbReference>
<proteinExistence type="predicted"/>
<evidence type="ECO:0000313" key="4">
    <source>
        <dbReference type="Proteomes" id="UP000075885"/>
    </source>
</evidence>